<dbReference type="VEuPathDB" id="FungiDB:MELLADRAFT_123772"/>
<proteinExistence type="predicted"/>
<accession>F4RDY7</accession>
<feature type="signal peptide" evidence="1">
    <location>
        <begin position="1"/>
        <end position="22"/>
    </location>
</feature>
<keyword evidence="3" id="KW-1185">Reference proteome</keyword>
<dbReference type="InParanoid" id="F4RDY7"/>
<organism evidence="3">
    <name type="scientific">Melampsora larici-populina (strain 98AG31 / pathotype 3-4-7)</name>
    <name type="common">Poplar leaf rust fungus</name>
    <dbReference type="NCBI Taxonomy" id="747676"/>
    <lineage>
        <taxon>Eukaryota</taxon>
        <taxon>Fungi</taxon>
        <taxon>Dikarya</taxon>
        <taxon>Basidiomycota</taxon>
        <taxon>Pucciniomycotina</taxon>
        <taxon>Pucciniomycetes</taxon>
        <taxon>Pucciniales</taxon>
        <taxon>Melampsoraceae</taxon>
        <taxon>Melampsora</taxon>
    </lineage>
</organism>
<reference evidence="3" key="1">
    <citation type="journal article" date="2011" name="Proc. Natl. Acad. Sci. U.S.A.">
        <title>Obligate biotrophy features unraveled by the genomic analysis of rust fungi.</title>
        <authorList>
            <person name="Duplessis S."/>
            <person name="Cuomo C.A."/>
            <person name="Lin Y.-C."/>
            <person name="Aerts A."/>
            <person name="Tisserant E."/>
            <person name="Veneault-Fourrey C."/>
            <person name="Joly D.L."/>
            <person name="Hacquard S."/>
            <person name="Amselem J."/>
            <person name="Cantarel B.L."/>
            <person name="Chiu R."/>
            <person name="Coutinho P.M."/>
            <person name="Feau N."/>
            <person name="Field M."/>
            <person name="Frey P."/>
            <person name="Gelhaye E."/>
            <person name="Goldberg J."/>
            <person name="Grabherr M.G."/>
            <person name="Kodira C.D."/>
            <person name="Kohler A."/>
            <person name="Kuees U."/>
            <person name="Lindquist E.A."/>
            <person name="Lucas S.M."/>
            <person name="Mago R."/>
            <person name="Mauceli E."/>
            <person name="Morin E."/>
            <person name="Murat C."/>
            <person name="Pangilinan J.L."/>
            <person name="Park R."/>
            <person name="Pearson M."/>
            <person name="Quesneville H."/>
            <person name="Rouhier N."/>
            <person name="Sakthikumar S."/>
            <person name="Salamov A.A."/>
            <person name="Schmutz J."/>
            <person name="Selles B."/>
            <person name="Shapiro H."/>
            <person name="Tanguay P."/>
            <person name="Tuskan G.A."/>
            <person name="Henrissat B."/>
            <person name="Van de Peer Y."/>
            <person name="Rouze P."/>
            <person name="Ellis J.G."/>
            <person name="Dodds P.N."/>
            <person name="Schein J.E."/>
            <person name="Zhong S."/>
            <person name="Hamelin R.C."/>
            <person name="Grigoriev I.V."/>
            <person name="Szabo L.J."/>
            <person name="Martin F."/>
        </authorList>
    </citation>
    <scope>NUCLEOTIDE SEQUENCE [LARGE SCALE GENOMIC DNA]</scope>
    <source>
        <strain evidence="3">98AG31 / pathotype 3-4-7</strain>
    </source>
</reference>
<dbReference type="RefSeq" id="XP_007407214.1">
    <property type="nucleotide sequence ID" value="XM_007407152.1"/>
</dbReference>
<dbReference type="EMBL" id="GL883097">
    <property type="protein sequence ID" value="EGG09487.1"/>
    <property type="molecule type" value="Genomic_DNA"/>
</dbReference>
<dbReference type="GeneID" id="18926471"/>
<sequence>MLRLLAKISLLLFPICFYGAEGQGAPDTEAICFEGFAGDGNVGVCRTAQEDATQTHLYTCPYSYCSSDGNKWVLMRGCQLIGSKDKGQSEQQCVLYCWDPVKNNWVCTNSGEDSYTCTDRAGDYIVCTRCTEVPKS</sequence>
<dbReference type="HOGENOM" id="CLU_150810_0_0_1"/>
<protein>
    <submittedName>
        <fullName evidence="2">Secreted protein</fullName>
    </submittedName>
</protein>
<dbReference type="KEGG" id="mlr:MELLADRAFT_123772"/>
<evidence type="ECO:0000313" key="2">
    <source>
        <dbReference type="EMBL" id="EGG09487.1"/>
    </source>
</evidence>
<keyword evidence="1" id="KW-0732">Signal</keyword>
<name>F4RDY7_MELLP</name>
<dbReference type="Proteomes" id="UP000001072">
    <property type="component" value="Unassembled WGS sequence"/>
</dbReference>
<feature type="chain" id="PRO_5003317547" evidence="1">
    <location>
        <begin position="23"/>
        <end position="136"/>
    </location>
</feature>
<evidence type="ECO:0000313" key="3">
    <source>
        <dbReference type="Proteomes" id="UP000001072"/>
    </source>
</evidence>
<dbReference type="AlphaFoldDB" id="F4RDY7"/>
<gene>
    <name evidence="2" type="ORF">MELLADRAFT_123772</name>
</gene>
<evidence type="ECO:0000256" key="1">
    <source>
        <dbReference type="SAM" id="SignalP"/>
    </source>
</evidence>